<feature type="compositionally biased region" description="Low complexity" evidence="1">
    <location>
        <begin position="702"/>
        <end position="781"/>
    </location>
</feature>
<feature type="compositionally biased region" description="Pro residues" evidence="1">
    <location>
        <begin position="907"/>
        <end position="921"/>
    </location>
</feature>
<feature type="compositionally biased region" description="Low complexity" evidence="1">
    <location>
        <begin position="922"/>
        <end position="934"/>
    </location>
</feature>
<evidence type="ECO:0000313" key="5">
    <source>
        <dbReference type="Proteomes" id="UP000655208"/>
    </source>
</evidence>
<dbReference type="RefSeq" id="WP_188943287.1">
    <property type="nucleotide sequence ID" value="NZ_BMNA01000007.1"/>
</dbReference>
<feature type="compositionally biased region" description="Low complexity" evidence="1">
    <location>
        <begin position="839"/>
        <end position="891"/>
    </location>
</feature>
<dbReference type="EMBL" id="BMNA01000007">
    <property type="protein sequence ID" value="GGM09977.1"/>
    <property type="molecule type" value="Genomic_DNA"/>
</dbReference>
<comment type="caution">
    <text evidence="4">The sequence shown here is derived from an EMBL/GenBank/DDBJ whole genome shotgun (WGS) entry which is preliminary data.</text>
</comment>
<keyword evidence="2" id="KW-0812">Transmembrane</keyword>
<feature type="transmembrane region" description="Helical" evidence="2">
    <location>
        <begin position="504"/>
        <end position="524"/>
    </location>
</feature>
<feature type="transmembrane region" description="Helical" evidence="2">
    <location>
        <begin position="324"/>
        <end position="345"/>
    </location>
</feature>
<dbReference type="Proteomes" id="UP000655208">
    <property type="component" value="Unassembled WGS sequence"/>
</dbReference>
<feature type="compositionally biased region" description="Pro residues" evidence="1">
    <location>
        <begin position="989"/>
        <end position="1008"/>
    </location>
</feature>
<keyword evidence="2" id="KW-1133">Transmembrane helix</keyword>
<accession>A0A917T3W6</accession>
<evidence type="ECO:0000313" key="4">
    <source>
        <dbReference type="EMBL" id="GGM09977.1"/>
    </source>
</evidence>
<feature type="transmembrane region" description="Helical" evidence="2">
    <location>
        <begin position="248"/>
        <end position="270"/>
    </location>
</feature>
<feature type="region of interest" description="Disordered" evidence="1">
    <location>
        <begin position="906"/>
        <end position="1071"/>
    </location>
</feature>
<feature type="compositionally biased region" description="Acidic residues" evidence="1">
    <location>
        <begin position="600"/>
        <end position="609"/>
    </location>
</feature>
<feature type="compositionally biased region" description="Pro residues" evidence="1">
    <location>
        <begin position="935"/>
        <end position="950"/>
    </location>
</feature>
<keyword evidence="2" id="KW-0472">Membrane</keyword>
<organism evidence="4 5">
    <name type="scientific">Nakamurella endophytica</name>
    <dbReference type="NCBI Taxonomy" id="1748367"/>
    <lineage>
        <taxon>Bacteria</taxon>
        <taxon>Bacillati</taxon>
        <taxon>Actinomycetota</taxon>
        <taxon>Actinomycetes</taxon>
        <taxon>Nakamurellales</taxon>
        <taxon>Nakamurellaceae</taxon>
        <taxon>Nakamurella</taxon>
    </lineage>
</organism>
<feature type="compositionally biased region" description="Low complexity" evidence="1">
    <location>
        <begin position="972"/>
        <end position="988"/>
    </location>
</feature>
<feature type="transmembrane region" description="Helical" evidence="2">
    <location>
        <begin position="464"/>
        <end position="484"/>
    </location>
</feature>
<feature type="compositionally biased region" description="Gly residues" evidence="1">
    <location>
        <begin position="627"/>
        <end position="643"/>
    </location>
</feature>
<feature type="transmembrane region" description="Helical" evidence="2">
    <location>
        <begin position="411"/>
        <end position="433"/>
    </location>
</feature>
<gene>
    <name evidence="4" type="ORF">GCM10011594_32350</name>
</gene>
<name>A0A917T3W6_9ACTN</name>
<dbReference type="AlphaFoldDB" id="A0A917T3W6"/>
<dbReference type="PANTHER" id="PTHR13328">
    <property type="entry name" value="NEGATIVE ELONGATION FACTOR A NELF-A"/>
    <property type="match status" value="1"/>
</dbReference>
<protein>
    <recommendedName>
        <fullName evidence="6">TrbL/VirB6 plasmid conjugal transfer protein</fullName>
    </recommendedName>
</protein>
<keyword evidence="3" id="KW-0732">Signal</keyword>
<feature type="region of interest" description="Disordered" evidence="1">
    <location>
        <begin position="593"/>
        <end position="891"/>
    </location>
</feature>
<reference evidence="4" key="2">
    <citation type="submission" date="2020-09" db="EMBL/GenBank/DDBJ databases">
        <authorList>
            <person name="Sun Q."/>
            <person name="Zhou Y."/>
        </authorList>
    </citation>
    <scope>NUCLEOTIDE SEQUENCE</scope>
    <source>
        <strain evidence="4">CGMCC 4.7308</strain>
    </source>
</reference>
<evidence type="ECO:0000256" key="1">
    <source>
        <dbReference type="SAM" id="MobiDB-lite"/>
    </source>
</evidence>
<feature type="compositionally biased region" description="Gly residues" evidence="1">
    <location>
        <begin position="653"/>
        <end position="665"/>
    </location>
</feature>
<evidence type="ECO:0008006" key="6">
    <source>
        <dbReference type="Google" id="ProtNLM"/>
    </source>
</evidence>
<feature type="chain" id="PRO_5037319338" description="TrbL/VirB6 plasmid conjugal transfer protein" evidence="3">
    <location>
        <begin position="36"/>
        <end position="1071"/>
    </location>
</feature>
<feature type="transmembrane region" description="Helical" evidence="2">
    <location>
        <begin position="357"/>
        <end position="378"/>
    </location>
</feature>
<proteinExistence type="predicted"/>
<feature type="compositionally biased region" description="Low complexity" evidence="1">
    <location>
        <begin position="1009"/>
        <end position="1065"/>
    </location>
</feature>
<evidence type="ECO:0000256" key="2">
    <source>
        <dbReference type="SAM" id="Phobius"/>
    </source>
</evidence>
<sequence length="1071" mass="104266">MLPRLIRLPRHLGRAVTVTVTAAALLLAAALPSGAVPTTQGGGDPAVVASWPTDLQQLVAGTPAFTSAPWFTEGDCQGRGGDVSRYINTYFQREAAFRQQMMAELIKGNPDLQDLGIQAPRPQDDQVFPNGDAAYNVAPGVCAADLQQWGTPDASSPWGFSWVARPDDGSLRRMTAVGGQDIANPLTVCSDDPDSYLCSRAFFVNCDQADTAGKQRCLDWNVSVQQHLNGMAHWIDQNKSVLDRVGDFFSAVGHGLWTAGAWVVSGLGWVLGKVGDAIGWVAKKGMEQVVAFFTSGAVWLWGQVTAWMINSTTPNLATGGFVDTYNLISGVMLAMAFLIWLAGLVTAWRRGRLTGSIIGAVKAIVGIQIVGIIAYLMLQLANQATLGLISGQQRQIANSDFTASLLQVNPVVGLIAAVLTILGLIGAGLVLVFQAPLTLGHALFGTVAAAGQAHAGTSHWMGRWFIKLLSLAWCKFFMVGMTILAQNLLTSTSANMQQNFGQQLFSVLSGMLLMLLLPTTPWLLSGVMSFTVGHTSAAGDAMAQKMTAAAGMAALKAAPAAGAASAGAAHAMATMGNNLVALGELGNGTFGTGDGRTYGEMDDDQDDGGGDAGGAPALPAGDPPGVAPGGGAAGGTAPGGGGESDGDGSPAGDTGGKPDAGGCGDGAPTKAPGAGGTAPAGAREPPPDPQDADLEAPEDLHTAAGAGAAAAGAAATGGAAAAATAGAGTRRRTGATAGRRSGSTATTASNGDPTTDGIATGTGAAGSAAAASTTGSTGTGPSPQPGDAPAPAGAGGDGQAAATDPGTDGATVNGHVPGGTVNGNAARGTRNPQARRCGAAASPAPAQAGGAAAPASPTPAAGATSVPAPAGAAAASTPAPAPSGTAAAPAPAPAPVAAASAALPTPAASPAPAAAPAPAPAPVAAASAAQSTPAASPPPAAAPAPAPAPAPVAAASAALPTPAASPAPAAPVPASAPVAAASAALPTPAASPPPAAAPPASPPPPAPVPAASVSASAQMTAVATPASAEPTASPLSDLPPVVAPPAAETPGPAVKRPRSSSPSTSRRPRPA</sequence>
<evidence type="ECO:0000256" key="3">
    <source>
        <dbReference type="SAM" id="SignalP"/>
    </source>
</evidence>
<dbReference type="PANTHER" id="PTHR13328:SF4">
    <property type="entry name" value="NEGATIVE ELONGATION FACTOR A"/>
    <property type="match status" value="1"/>
</dbReference>
<dbReference type="InterPro" id="IPR052828">
    <property type="entry name" value="NELF-A_domain"/>
</dbReference>
<reference evidence="4" key="1">
    <citation type="journal article" date="2014" name="Int. J. Syst. Evol. Microbiol.">
        <title>Complete genome sequence of Corynebacterium casei LMG S-19264T (=DSM 44701T), isolated from a smear-ripened cheese.</title>
        <authorList>
            <consortium name="US DOE Joint Genome Institute (JGI-PGF)"/>
            <person name="Walter F."/>
            <person name="Albersmeier A."/>
            <person name="Kalinowski J."/>
            <person name="Ruckert C."/>
        </authorList>
    </citation>
    <scope>NUCLEOTIDE SEQUENCE</scope>
    <source>
        <strain evidence="4">CGMCC 4.7308</strain>
    </source>
</reference>
<feature type="signal peptide" evidence="3">
    <location>
        <begin position="1"/>
        <end position="35"/>
    </location>
</feature>
<feature type="compositionally biased region" description="Low complexity" evidence="1">
    <location>
        <begin position="951"/>
        <end position="962"/>
    </location>
</feature>
<feature type="transmembrane region" description="Helical" evidence="2">
    <location>
        <begin position="290"/>
        <end position="309"/>
    </location>
</feature>
<keyword evidence="5" id="KW-1185">Reference proteome</keyword>
<feature type="compositionally biased region" description="Low complexity" evidence="1">
    <location>
        <begin position="799"/>
        <end position="810"/>
    </location>
</feature>